<dbReference type="Proteomes" id="UP000250266">
    <property type="component" value="Unassembled WGS sequence"/>
</dbReference>
<dbReference type="InterPro" id="IPR002123">
    <property type="entry name" value="Plipid/glycerol_acylTrfase"/>
</dbReference>
<sequence length="311" mass="36297">MAITFFEKVRGVALLAPWLTYVFGSNLVVSLLLPLNLFLPIVLYNVSSVIANSVWSWIQELFVQSNHAQITVSASQELPREESAIIVANHVSWTDFYMIQELALRAGMLGRCRWFAKKQLRWVPFLGWGLWAMGMPFVSGNWTRDRKQIEKVFTGITQRKWPVWLISYSEGCRFTPSRYTTGVQWCKDHDRPIMKHTLYPRMHGFVATVNTLRHTKHVRGVYDITIAYAHGKNFMEAPSFWETIATSDLSKAGYKFYVHVDRYEMKELPETKEDLAKWLEGRWVKKGEKLEELKEKLARGEDWEVDNTRPE</sequence>
<name>A0A8E2EJT9_9PEZI</name>
<reference evidence="6 7" key="1">
    <citation type="journal article" date="2016" name="Nat. Commun.">
        <title>Ectomycorrhizal ecology is imprinted in the genome of the dominant symbiotic fungus Cenococcum geophilum.</title>
        <authorList>
            <consortium name="DOE Joint Genome Institute"/>
            <person name="Peter M."/>
            <person name="Kohler A."/>
            <person name="Ohm R.A."/>
            <person name="Kuo A."/>
            <person name="Krutzmann J."/>
            <person name="Morin E."/>
            <person name="Arend M."/>
            <person name="Barry K.W."/>
            <person name="Binder M."/>
            <person name="Choi C."/>
            <person name="Clum A."/>
            <person name="Copeland A."/>
            <person name="Grisel N."/>
            <person name="Haridas S."/>
            <person name="Kipfer T."/>
            <person name="LaButti K."/>
            <person name="Lindquist E."/>
            <person name="Lipzen A."/>
            <person name="Maire R."/>
            <person name="Meier B."/>
            <person name="Mihaltcheva S."/>
            <person name="Molinier V."/>
            <person name="Murat C."/>
            <person name="Poggeler S."/>
            <person name="Quandt C.A."/>
            <person name="Sperisen C."/>
            <person name="Tritt A."/>
            <person name="Tisserant E."/>
            <person name="Crous P.W."/>
            <person name="Henrissat B."/>
            <person name="Nehls U."/>
            <person name="Egli S."/>
            <person name="Spatafora J.W."/>
            <person name="Grigoriev I.V."/>
            <person name="Martin F.M."/>
        </authorList>
    </citation>
    <scope>NUCLEOTIDE SEQUENCE [LARGE SCALE GENOMIC DNA]</scope>
    <source>
        <strain evidence="6 7">CBS 459.81</strain>
    </source>
</reference>
<feature type="domain" description="Phospholipid/glycerol acyltransferase" evidence="5">
    <location>
        <begin position="84"/>
        <end position="206"/>
    </location>
</feature>
<dbReference type="InterPro" id="IPR032098">
    <property type="entry name" value="Acyltransf_C"/>
</dbReference>
<keyword evidence="4" id="KW-0472">Membrane</keyword>
<dbReference type="GO" id="GO:0003841">
    <property type="term" value="F:1-acylglycerol-3-phosphate O-acyltransferase activity"/>
    <property type="evidence" value="ECO:0007669"/>
    <property type="project" value="TreeGrafter"/>
</dbReference>
<dbReference type="PANTHER" id="PTHR10983">
    <property type="entry name" value="1-ACYLGLYCEROL-3-PHOSPHATE ACYLTRANSFERASE-RELATED"/>
    <property type="match status" value="1"/>
</dbReference>
<protein>
    <recommendedName>
        <fullName evidence="5">Phospholipid/glycerol acyltransferase domain-containing protein</fullName>
    </recommendedName>
</protein>
<evidence type="ECO:0000313" key="7">
    <source>
        <dbReference type="Proteomes" id="UP000250266"/>
    </source>
</evidence>
<keyword evidence="2" id="KW-0808">Transferase</keyword>
<dbReference type="Pfam" id="PF01553">
    <property type="entry name" value="Acyltransferase"/>
    <property type="match status" value="1"/>
</dbReference>
<proteinExistence type="inferred from homology"/>
<dbReference type="AlphaFoldDB" id="A0A8E2EJT9"/>
<evidence type="ECO:0000256" key="3">
    <source>
        <dbReference type="ARBA" id="ARBA00023315"/>
    </source>
</evidence>
<dbReference type="PANTHER" id="PTHR10983:SF24">
    <property type="entry name" value="1-ACYLGLYCEROL-3-PHOSPHATE O-ACYLTRANSFERASE 3, ISOFORM E-RELATED"/>
    <property type="match status" value="1"/>
</dbReference>
<organism evidence="6 7">
    <name type="scientific">Lepidopterella palustris CBS 459.81</name>
    <dbReference type="NCBI Taxonomy" id="1314670"/>
    <lineage>
        <taxon>Eukaryota</taxon>
        <taxon>Fungi</taxon>
        <taxon>Dikarya</taxon>
        <taxon>Ascomycota</taxon>
        <taxon>Pezizomycotina</taxon>
        <taxon>Dothideomycetes</taxon>
        <taxon>Pleosporomycetidae</taxon>
        <taxon>Mytilinidiales</taxon>
        <taxon>Argynnaceae</taxon>
        <taxon>Lepidopterella</taxon>
    </lineage>
</organism>
<comment type="similarity">
    <text evidence="1">Belongs to the 1-acyl-sn-glycerol-3-phosphate acyltransferase family.</text>
</comment>
<dbReference type="OrthoDB" id="189226at2759"/>
<evidence type="ECO:0000313" key="6">
    <source>
        <dbReference type="EMBL" id="OCK85125.1"/>
    </source>
</evidence>
<keyword evidence="7" id="KW-1185">Reference proteome</keyword>
<feature type="transmembrane region" description="Helical" evidence="4">
    <location>
        <begin position="12"/>
        <end position="32"/>
    </location>
</feature>
<keyword evidence="4" id="KW-1133">Transmembrane helix</keyword>
<keyword evidence="4" id="KW-0812">Transmembrane</keyword>
<evidence type="ECO:0000256" key="1">
    <source>
        <dbReference type="ARBA" id="ARBA00008655"/>
    </source>
</evidence>
<evidence type="ECO:0000256" key="2">
    <source>
        <dbReference type="ARBA" id="ARBA00022679"/>
    </source>
</evidence>
<accession>A0A8E2EJT9</accession>
<dbReference type="CDD" id="cd07990">
    <property type="entry name" value="LPLAT_LCLAT1-like"/>
    <property type="match status" value="1"/>
</dbReference>
<dbReference type="GO" id="GO:0012505">
    <property type="term" value="C:endomembrane system"/>
    <property type="evidence" value="ECO:0007669"/>
    <property type="project" value="TreeGrafter"/>
</dbReference>
<dbReference type="EMBL" id="KV744824">
    <property type="protein sequence ID" value="OCK85125.1"/>
    <property type="molecule type" value="Genomic_DNA"/>
</dbReference>
<dbReference type="SUPFAM" id="SSF69593">
    <property type="entry name" value="Glycerol-3-phosphate (1)-acyltransferase"/>
    <property type="match status" value="1"/>
</dbReference>
<dbReference type="SMART" id="SM00563">
    <property type="entry name" value="PlsC"/>
    <property type="match status" value="1"/>
</dbReference>
<evidence type="ECO:0000256" key="4">
    <source>
        <dbReference type="SAM" id="Phobius"/>
    </source>
</evidence>
<dbReference type="Pfam" id="PF16076">
    <property type="entry name" value="Acyltransf_C"/>
    <property type="match status" value="1"/>
</dbReference>
<gene>
    <name evidence="6" type="ORF">K432DRAFT_67490</name>
</gene>
<evidence type="ECO:0000259" key="5">
    <source>
        <dbReference type="SMART" id="SM00563"/>
    </source>
</evidence>
<keyword evidence="3" id="KW-0012">Acyltransferase</keyword>